<organism evidence="1 2">
    <name type="scientific">Hibiscus sabdariffa</name>
    <name type="common">roselle</name>
    <dbReference type="NCBI Taxonomy" id="183260"/>
    <lineage>
        <taxon>Eukaryota</taxon>
        <taxon>Viridiplantae</taxon>
        <taxon>Streptophyta</taxon>
        <taxon>Embryophyta</taxon>
        <taxon>Tracheophyta</taxon>
        <taxon>Spermatophyta</taxon>
        <taxon>Magnoliopsida</taxon>
        <taxon>eudicotyledons</taxon>
        <taxon>Gunneridae</taxon>
        <taxon>Pentapetalae</taxon>
        <taxon>rosids</taxon>
        <taxon>malvids</taxon>
        <taxon>Malvales</taxon>
        <taxon>Malvaceae</taxon>
        <taxon>Malvoideae</taxon>
        <taxon>Hibiscus</taxon>
    </lineage>
</organism>
<evidence type="ECO:0000313" key="2">
    <source>
        <dbReference type="Proteomes" id="UP001396334"/>
    </source>
</evidence>
<sequence>MLLRIAVIKGPCATILKDEFGWVDTHRYQFSLHEAYIVYARLAFGSYDIVWSTSRQYLGLQRTRRKFTTYSNYPLCQRELEDVNHLLCLYPSALVVWMPLIRPDCFKEFCAMEIHE</sequence>
<accession>A0ABR2U8I6</accession>
<keyword evidence="2" id="KW-1185">Reference proteome</keyword>
<comment type="caution">
    <text evidence="1">The sequence shown here is derived from an EMBL/GenBank/DDBJ whole genome shotgun (WGS) entry which is preliminary data.</text>
</comment>
<gene>
    <name evidence="1" type="ORF">V6N11_051903</name>
</gene>
<dbReference type="EMBL" id="JBBPBN010000001">
    <property type="protein sequence ID" value="KAK9046000.1"/>
    <property type="molecule type" value="Genomic_DNA"/>
</dbReference>
<name>A0ABR2U8I6_9ROSI</name>
<reference evidence="1 2" key="1">
    <citation type="journal article" date="2024" name="G3 (Bethesda)">
        <title>Genome assembly of Hibiscus sabdariffa L. provides insights into metabolisms of medicinal natural products.</title>
        <authorList>
            <person name="Kim T."/>
        </authorList>
    </citation>
    <scope>NUCLEOTIDE SEQUENCE [LARGE SCALE GENOMIC DNA]</scope>
    <source>
        <strain evidence="1">TK-2024</strain>
        <tissue evidence="1">Old leaves</tissue>
    </source>
</reference>
<proteinExistence type="predicted"/>
<dbReference type="Proteomes" id="UP001396334">
    <property type="component" value="Unassembled WGS sequence"/>
</dbReference>
<evidence type="ECO:0000313" key="1">
    <source>
        <dbReference type="EMBL" id="KAK9046000.1"/>
    </source>
</evidence>
<protein>
    <submittedName>
        <fullName evidence="1">Uncharacterized protein</fullName>
    </submittedName>
</protein>